<dbReference type="GeneID" id="87858926"/>
<protein>
    <submittedName>
        <fullName evidence="2">Uncharacterized protein</fullName>
    </submittedName>
</protein>
<organism evidence="2 3">
    <name type="scientific">Neurospora tetraspora</name>
    <dbReference type="NCBI Taxonomy" id="94610"/>
    <lineage>
        <taxon>Eukaryota</taxon>
        <taxon>Fungi</taxon>
        <taxon>Dikarya</taxon>
        <taxon>Ascomycota</taxon>
        <taxon>Pezizomycotina</taxon>
        <taxon>Sordariomycetes</taxon>
        <taxon>Sordariomycetidae</taxon>
        <taxon>Sordariales</taxon>
        <taxon>Sordariaceae</taxon>
        <taxon>Neurospora</taxon>
    </lineage>
</organism>
<keyword evidence="1" id="KW-0812">Transmembrane</keyword>
<dbReference type="RefSeq" id="XP_062681848.1">
    <property type="nucleotide sequence ID" value="XM_062821772.1"/>
</dbReference>
<sequence length="153" mass="17678">MMFCLEERVSSSWWVSLPGKREKRKQNGCSMVMIVGVSIGGDLGGYGFPCHVCCFSFLFYSFLMRYDDVMTIVSFVFSFIVSFCSLPSLAFTQKERWAKEDGRMNRRRVAWWYIQSEGGHGSWYNLCTTDVYYCSNLKRVDEGMSSLVTVISY</sequence>
<dbReference type="Proteomes" id="UP001278500">
    <property type="component" value="Unassembled WGS sequence"/>
</dbReference>
<keyword evidence="3" id="KW-1185">Reference proteome</keyword>
<gene>
    <name evidence="2" type="ORF">B0H65DRAFT_200264</name>
</gene>
<evidence type="ECO:0000313" key="3">
    <source>
        <dbReference type="Proteomes" id="UP001278500"/>
    </source>
</evidence>
<feature type="transmembrane region" description="Helical" evidence="1">
    <location>
        <begin position="69"/>
        <end position="91"/>
    </location>
</feature>
<dbReference type="EMBL" id="JAUEPP010000004">
    <property type="protein sequence ID" value="KAK3345235.1"/>
    <property type="molecule type" value="Genomic_DNA"/>
</dbReference>
<keyword evidence="1" id="KW-1133">Transmembrane helix</keyword>
<dbReference type="AlphaFoldDB" id="A0AAE0JFJ7"/>
<proteinExistence type="predicted"/>
<feature type="transmembrane region" description="Helical" evidence="1">
    <location>
        <begin position="30"/>
        <end position="63"/>
    </location>
</feature>
<evidence type="ECO:0000256" key="1">
    <source>
        <dbReference type="SAM" id="Phobius"/>
    </source>
</evidence>
<reference evidence="2" key="2">
    <citation type="submission" date="2023-06" db="EMBL/GenBank/DDBJ databases">
        <authorList>
            <consortium name="Lawrence Berkeley National Laboratory"/>
            <person name="Haridas S."/>
            <person name="Hensen N."/>
            <person name="Bonometti L."/>
            <person name="Westerberg I."/>
            <person name="Brannstrom I.O."/>
            <person name="Guillou S."/>
            <person name="Cros-Aarteil S."/>
            <person name="Calhoun S."/>
            <person name="Kuo A."/>
            <person name="Mondo S."/>
            <person name="Pangilinan J."/>
            <person name="Riley R."/>
            <person name="Labutti K."/>
            <person name="Andreopoulos B."/>
            <person name="Lipzen A."/>
            <person name="Chen C."/>
            <person name="Yanf M."/>
            <person name="Daum C."/>
            <person name="Ng V."/>
            <person name="Clum A."/>
            <person name="Steindorff A."/>
            <person name="Ohm R."/>
            <person name="Martin F."/>
            <person name="Silar P."/>
            <person name="Natvig D."/>
            <person name="Lalanne C."/>
            <person name="Gautier V."/>
            <person name="Ament-Velasquez S.L."/>
            <person name="Kruys A."/>
            <person name="Hutchinson M.I."/>
            <person name="Powell A.J."/>
            <person name="Barry K."/>
            <person name="Miller A.N."/>
            <person name="Grigoriev I.V."/>
            <person name="Debuchy R."/>
            <person name="Gladieux P."/>
            <person name="Thoren M.H."/>
            <person name="Johannesson H."/>
        </authorList>
    </citation>
    <scope>NUCLEOTIDE SEQUENCE</scope>
    <source>
        <strain evidence="2">CBS 560.94</strain>
    </source>
</reference>
<comment type="caution">
    <text evidence="2">The sequence shown here is derived from an EMBL/GenBank/DDBJ whole genome shotgun (WGS) entry which is preliminary data.</text>
</comment>
<keyword evidence="1" id="KW-0472">Membrane</keyword>
<evidence type="ECO:0000313" key="2">
    <source>
        <dbReference type="EMBL" id="KAK3345235.1"/>
    </source>
</evidence>
<reference evidence="2" key="1">
    <citation type="journal article" date="2023" name="Mol. Phylogenet. Evol.">
        <title>Genome-scale phylogeny and comparative genomics of the fungal order Sordariales.</title>
        <authorList>
            <person name="Hensen N."/>
            <person name="Bonometti L."/>
            <person name="Westerberg I."/>
            <person name="Brannstrom I.O."/>
            <person name="Guillou S."/>
            <person name="Cros-Aarteil S."/>
            <person name="Calhoun S."/>
            <person name="Haridas S."/>
            <person name="Kuo A."/>
            <person name="Mondo S."/>
            <person name="Pangilinan J."/>
            <person name="Riley R."/>
            <person name="LaButti K."/>
            <person name="Andreopoulos B."/>
            <person name="Lipzen A."/>
            <person name="Chen C."/>
            <person name="Yan M."/>
            <person name="Daum C."/>
            <person name="Ng V."/>
            <person name="Clum A."/>
            <person name="Steindorff A."/>
            <person name="Ohm R.A."/>
            <person name="Martin F."/>
            <person name="Silar P."/>
            <person name="Natvig D.O."/>
            <person name="Lalanne C."/>
            <person name="Gautier V."/>
            <person name="Ament-Velasquez S.L."/>
            <person name="Kruys A."/>
            <person name="Hutchinson M.I."/>
            <person name="Powell A.J."/>
            <person name="Barry K."/>
            <person name="Miller A.N."/>
            <person name="Grigoriev I.V."/>
            <person name="Debuchy R."/>
            <person name="Gladieux P."/>
            <person name="Hiltunen Thoren M."/>
            <person name="Johannesson H."/>
        </authorList>
    </citation>
    <scope>NUCLEOTIDE SEQUENCE</scope>
    <source>
        <strain evidence="2">CBS 560.94</strain>
    </source>
</reference>
<accession>A0AAE0JFJ7</accession>
<name>A0AAE0JFJ7_9PEZI</name>